<keyword evidence="1" id="KW-0175">Coiled coil</keyword>
<comment type="caution">
    <text evidence="3">The sequence shown here is derived from an EMBL/GenBank/DDBJ whole genome shotgun (WGS) entry which is preliminary data.</text>
</comment>
<feature type="region of interest" description="Disordered" evidence="2">
    <location>
        <begin position="69"/>
        <end position="89"/>
    </location>
</feature>
<feature type="compositionally biased region" description="Polar residues" evidence="2">
    <location>
        <begin position="490"/>
        <end position="501"/>
    </location>
</feature>
<feature type="coiled-coil region" evidence="1">
    <location>
        <begin position="105"/>
        <end position="132"/>
    </location>
</feature>
<accession>A0A0N1HCS6</accession>
<gene>
    <name evidence="3" type="ORF">AB675_9180</name>
</gene>
<dbReference type="EMBL" id="LFJN01000009">
    <property type="protein sequence ID" value="KPI41762.1"/>
    <property type="molecule type" value="Genomic_DNA"/>
</dbReference>
<dbReference type="GeneID" id="28741571"/>
<protein>
    <submittedName>
        <fullName evidence="3">Uncharacterized protein</fullName>
    </submittedName>
</protein>
<proteinExistence type="predicted"/>
<evidence type="ECO:0000256" key="1">
    <source>
        <dbReference type="SAM" id="Coils"/>
    </source>
</evidence>
<dbReference type="VEuPathDB" id="FungiDB:AB675_9180"/>
<sequence length="626" mass="69502">MKSKSAEKDAEIAALKKENAKLRHAEVWKLVEQNERQGQTIKQLLDETSELKAQLTSRIQLDNADTFHENVDGQKDSRTASKARAGAHDEVGTLREQNNLLTADVAMLRTDLATANERHASLEEQYRSLQHKLAADMQTKLDTSNELESIRRNLEKTAESNEHTQECLNLAHKYIFELQGSNGKARGSDYPQKFLDATHKMIRNLQQEQLNGTLQSSGKVGNASPPRKIRVVGTMLDNLTHGIATQVQDRIATSDAHMQEVLRLKDALEAIKSGKQPPRPPLDHALNLSVSDTTTKGIPVPKTAEEQLLSELIHHHASSMDAKVMHRFISDTITHIEGNADGQRHRAVSPRRQIQLAQAFKRYSSTGRFADKPLPVPVPSVPEPGTDGVVSHAGNTPAEKEKWFQDAIYEDSMSDSADSLDDLMRDVEAADLAFAAVKANFQHAMYKDPTSDSADSSSKDPLPVVRVRDFAASKADSAYASEKDVPVENQVLSTPNPNSGSVKPVTAPSAPSKSAKLTREEIQIKVKQRTEAARRMALIAKQDKEVERRRKLRFQNLAKVHERKRPSGWEESISIEVENQFAEHASKKQKKHAGTGAPEPGELLPQPGAENELPQTKEQLQIYEDK</sequence>
<evidence type="ECO:0000256" key="2">
    <source>
        <dbReference type="SAM" id="MobiDB-lite"/>
    </source>
</evidence>
<organism evidence="3 4">
    <name type="scientific">Cyphellophora attinorum</name>
    <dbReference type="NCBI Taxonomy" id="1664694"/>
    <lineage>
        <taxon>Eukaryota</taxon>
        <taxon>Fungi</taxon>
        <taxon>Dikarya</taxon>
        <taxon>Ascomycota</taxon>
        <taxon>Pezizomycotina</taxon>
        <taxon>Eurotiomycetes</taxon>
        <taxon>Chaetothyriomycetidae</taxon>
        <taxon>Chaetothyriales</taxon>
        <taxon>Cyphellophoraceae</taxon>
        <taxon>Cyphellophora</taxon>
    </lineage>
</organism>
<reference evidence="3 4" key="1">
    <citation type="submission" date="2015-06" db="EMBL/GenBank/DDBJ databases">
        <title>Draft genome of the ant-associated black yeast Phialophora attae CBS 131958.</title>
        <authorList>
            <person name="Moreno L.F."/>
            <person name="Stielow B.J."/>
            <person name="de Hoog S."/>
            <person name="Vicente V.A."/>
            <person name="Weiss V.A."/>
            <person name="de Vries M."/>
            <person name="Cruz L.M."/>
            <person name="Souza E.M."/>
        </authorList>
    </citation>
    <scope>NUCLEOTIDE SEQUENCE [LARGE SCALE GENOMIC DNA]</scope>
    <source>
        <strain evidence="3 4">CBS 131958</strain>
    </source>
</reference>
<dbReference type="RefSeq" id="XP_018001725.1">
    <property type="nucleotide sequence ID" value="XM_018149691.1"/>
</dbReference>
<name>A0A0N1HCS6_9EURO</name>
<evidence type="ECO:0000313" key="3">
    <source>
        <dbReference type="EMBL" id="KPI41762.1"/>
    </source>
</evidence>
<dbReference type="Proteomes" id="UP000038010">
    <property type="component" value="Unassembled WGS sequence"/>
</dbReference>
<feature type="compositionally biased region" description="Basic and acidic residues" evidence="2">
    <location>
        <begin position="69"/>
        <end position="79"/>
    </location>
</feature>
<feature type="region of interest" description="Disordered" evidence="2">
    <location>
        <begin position="580"/>
        <end position="626"/>
    </location>
</feature>
<dbReference type="AlphaFoldDB" id="A0A0N1HCS6"/>
<feature type="region of interest" description="Disordered" evidence="2">
    <location>
        <begin position="478"/>
        <end position="517"/>
    </location>
</feature>
<evidence type="ECO:0000313" key="4">
    <source>
        <dbReference type="Proteomes" id="UP000038010"/>
    </source>
</evidence>
<keyword evidence="4" id="KW-1185">Reference proteome</keyword>